<dbReference type="Proteomes" id="UP000315115">
    <property type="component" value="Chromosome 2"/>
</dbReference>
<evidence type="ECO:0000313" key="3">
    <source>
        <dbReference type="EMBL" id="OHY94277.1"/>
    </source>
</evidence>
<name>A0A2K7SWM6_9VIBR</name>
<reference evidence="5" key="2">
    <citation type="submission" date="2019-07" db="EMBL/GenBank/DDBJ databases">
        <title>Complete Genome Sequences of Vibrion rotiferianus strain AM7.</title>
        <authorList>
            <person name="Miyazaki K."/>
            <person name="Wiseschart A."/>
            <person name="Pootanakit K."/>
            <person name="Ishimori K."/>
            <person name="Kitahara K."/>
        </authorList>
    </citation>
    <scope>NUCLEOTIDE SEQUENCE [LARGE SCALE GENOMIC DNA]</scope>
    <source>
        <strain evidence="5">AM7</strain>
    </source>
</reference>
<dbReference type="RefSeq" id="WP_010452353.1">
    <property type="nucleotide sequence ID" value="NZ_AP019799.1"/>
</dbReference>
<evidence type="ECO:0000313" key="1">
    <source>
        <dbReference type="EMBL" id="BBL90815.1"/>
    </source>
</evidence>
<dbReference type="EMBL" id="VTYN01000004">
    <property type="protein sequence ID" value="NOH47381.1"/>
    <property type="molecule type" value="Genomic_DNA"/>
</dbReference>
<reference evidence="2 6" key="3">
    <citation type="submission" date="2019-08" db="EMBL/GenBank/DDBJ databases">
        <title>Draft genome sequencing and comparative genomics of hatchery-associated Vibrios.</title>
        <authorList>
            <person name="Kehlet-Delgado H."/>
            <person name="Mueller R.S."/>
        </authorList>
    </citation>
    <scope>NUCLEOTIDE SEQUENCE [LARGE SCALE GENOMIC DNA]</scope>
    <source>
        <strain evidence="2 6">00-78-3</strain>
    </source>
</reference>
<evidence type="ECO:0000313" key="4">
    <source>
        <dbReference type="Proteomes" id="UP000180133"/>
    </source>
</evidence>
<protein>
    <submittedName>
        <fullName evidence="2">Uncharacterized protein</fullName>
    </submittedName>
</protein>
<sequence length="64" mass="7411">MAVIKTREIKEMTTQQFNELMDKLDLLNSNQLKTLKSQINHQLDKTSSPVLSSEEKDMLSKLFV</sequence>
<proteinExistence type="predicted"/>
<accession>A0A2K7SWM6</accession>
<dbReference type="Proteomes" id="UP000180133">
    <property type="component" value="Unassembled WGS sequence"/>
</dbReference>
<organism evidence="2 6">
    <name type="scientific">Vibrio rotiferianus</name>
    <dbReference type="NCBI Taxonomy" id="190895"/>
    <lineage>
        <taxon>Bacteria</taxon>
        <taxon>Pseudomonadati</taxon>
        <taxon>Pseudomonadota</taxon>
        <taxon>Gammaproteobacteria</taxon>
        <taxon>Vibrionales</taxon>
        <taxon>Vibrionaceae</taxon>
        <taxon>Vibrio</taxon>
    </lineage>
</organism>
<keyword evidence="4" id="KW-1185">Reference proteome</keyword>
<dbReference type="EMBL" id="AP019799">
    <property type="protein sequence ID" value="BBL90815.1"/>
    <property type="molecule type" value="Genomic_DNA"/>
</dbReference>
<dbReference type="Proteomes" id="UP000572072">
    <property type="component" value="Unassembled WGS sequence"/>
</dbReference>
<dbReference type="EMBL" id="MKFT01000006">
    <property type="protein sequence ID" value="OHY94277.1"/>
    <property type="molecule type" value="Genomic_DNA"/>
</dbReference>
<evidence type="ECO:0000313" key="2">
    <source>
        <dbReference type="EMBL" id="NOH47381.1"/>
    </source>
</evidence>
<evidence type="ECO:0000313" key="6">
    <source>
        <dbReference type="Proteomes" id="UP000572072"/>
    </source>
</evidence>
<evidence type="ECO:0000313" key="5">
    <source>
        <dbReference type="Proteomes" id="UP000315115"/>
    </source>
</evidence>
<reference evidence="1" key="4">
    <citation type="journal article" date="2020" name="Microbiol. Resour. Announc.">
        <title>Complete Genome Sequence of Vibrio rotiferianus Strain AM7.</title>
        <authorList>
            <person name="Miyazaki K."/>
            <person name="Wiseschart A."/>
            <person name="Pootanakit K."/>
            <person name="Kitahara K."/>
        </authorList>
    </citation>
    <scope>NUCLEOTIDE SEQUENCE</scope>
    <source>
        <strain evidence="1">AM7</strain>
    </source>
</reference>
<gene>
    <name evidence="3" type="ORF">BI375_16785</name>
    <name evidence="2" type="ORF">F0262_04835</name>
    <name evidence="1" type="ORF">VroAM7_34680</name>
</gene>
<dbReference type="AlphaFoldDB" id="A0A2K7SWM6"/>
<reference evidence="3 4" key="1">
    <citation type="submission" date="2016-09" db="EMBL/GenBank/DDBJ databases">
        <title>Isolation, identification and antibiotic sensitivity analysis of bacterial pathogen from juvenile Hippocampus erectus with tail-rotted disease.</title>
        <authorList>
            <person name="Yang Q."/>
        </authorList>
    </citation>
    <scope>NUCLEOTIDE SEQUENCE [LARGE SCALE GENOMIC DNA]</scope>
    <source>
        <strain evidence="3 4">HM-10</strain>
    </source>
</reference>